<organism evidence="3">
    <name type="scientific">Cladocopium goreaui</name>
    <dbReference type="NCBI Taxonomy" id="2562237"/>
    <lineage>
        <taxon>Eukaryota</taxon>
        <taxon>Sar</taxon>
        <taxon>Alveolata</taxon>
        <taxon>Dinophyceae</taxon>
        <taxon>Suessiales</taxon>
        <taxon>Symbiodiniaceae</taxon>
        <taxon>Cladocopium</taxon>
    </lineage>
</organism>
<dbReference type="Proteomes" id="UP001152797">
    <property type="component" value="Unassembled WGS sequence"/>
</dbReference>
<keyword evidence="5" id="KW-1185">Reference proteome</keyword>
<dbReference type="EMBL" id="CAMXCT020001593">
    <property type="protein sequence ID" value="CAL1144839.1"/>
    <property type="molecule type" value="Genomic_DNA"/>
</dbReference>
<proteinExistence type="predicted"/>
<sequence>MKKRAKDVKRVRASKKESSKQGMAISRSIDVFQGRCEKAKDQLHTMLRRLGGIGAPAVVMQLVTLMFMNLGPININLDACEYFAGEQAVTSAWAGNGYRIAPFEIKLNPLMDILSVPGFCMALLMVMMVKDHGFSMIATVCSSWVFVSRSVTKRSLWQPLGDSSVKSVKCGNVMVARMALIIWILESKLAMWLYEQPHTSMLFQHPRMQELLKSLNVYRCHMYMGSYGTKSPKPTHLWSPTPTVNMFNLPLPGGKEWAPMVSKKLMPDGRVQVTGNSLLKNSQTYPREFGFATLRVWKMTEQREFPKENTPPKNLLQMKAKDSWKDADLKDVFQFLSLGTFKS</sequence>
<evidence type="ECO:0000256" key="1">
    <source>
        <dbReference type="SAM" id="MobiDB-lite"/>
    </source>
</evidence>
<dbReference type="AlphaFoldDB" id="A0A9P1CGY0"/>
<feature type="compositionally biased region" description="Basic and acidic residues" evidence="1">
    <location>
        <begin position="8"/>
        <end position="19"/>
    </location>
</feature>
<comment type="caution">
    <text evidence="3">The sequence shown here is derived from an EMBL/GenBank/DDBJ whole genome shotgun (WGS) entry which is preliminary data.</text>
</comment>
<keyword evidence="2" id="KW-0472">Membrane</keyword>
<name>A0A9P1CGY0_9DINO</name>
<evidence type="ECO:0000313" key="4">
    <source>
        <dbReference type="EMBL" id="CAL4778776.1"/>
    </source>
</evidence>
<evidence type="ECO:0000313" key="3">
    <source>
        <dbReference type="EMBL" id="CAI3991464.1"/>
    </source>
</evidence>
<keyword evidence="2" id="KW-1133">Transmembrane helix</keyword>
<protein>
    <submittedName>
        <fullName evidence="3">Uncharacterized protein</fullName>
    </submittedName>
</protein>
<reference evidence="4 5" key="2">
    <citation type="submission" date="2024-05" db="EMBL/GenBank/DDBJ databases">
        <authorList>
            <person name="Chen Y."/>
            <person name="Shah S."/>
            <person name="Dougan E. K."/>
            <person name="Thang M."/>
            <person name="Chan C."/>
        </authorList>
    </citation>
    <scope>NUCLEOTIDE SEQUENCE [LARGE SCALE GENOMIC DNA]</scope>
</reference>
<feature type="region of interest" description="Disordered" evidence="1">
    <location>
        <begin position="1"/>
        <end position="22"/>
    </location>
</feature>
<gene>
    <name evidence="3" type="ORF">C1SCF055_LOCUS18371</name>
</gene>
<accession>A0A9P1CGY0</accession>
<dbReference type="EMBL" id="CAMXCT030001593">
    <property type="protein sequence ID" value="CAL4778776.1"/>
    <property type="molecule type" value="Genomic_DNA"/>
</dbReference>
<dbReference type="EMBL" id="CAMXCT010001593">
    <property type="protein sequence ID" value="CAI3991464.1"/>
    <property type="molecule type" value="Genomic_DNA"/>
</dbReference>
<keyword evidence="2" id="KW-0812">Transmembrane</keyword>
<reference evidence="3" key="1">
    <citation type="submission" date="2022-10" db="EMBL/GenBank/DDBJ databases">
        <authorList>
            <person name="Chen Y."/>
            <person name="Dougan E. K."/>
            <person name="Chan C."/>
            <person name="Rhodes N."/>
            <person name="Thang M."/>
        </authorList>
    </citation>
    <scope>NUCLEOTIDE SEQUENCE</scope>
</reference>
<feature type="transmembrane region" description="Helical" evidence="2">
    <location>
        <begin position="109"/>
        <end position="128"/>
    </location>
</feature>
<evidence type="ECO:0000256" key="2">
    <source>
        <dbReference type="SAM" id="Phobius"/>
    </source>
</evidence>
<evidence type="ECO:0000313" key="5">
    <source>
        <dbReference type="Proteomes" id="UP001152797"/>
    </source>
</evidence>